<dbReference type="CDD" id="cd01887">
    <property type="entry name" value="IF2_eIF5B"/>
    <property type="match status" value="1"/>
</dbReference>
<feature type="non-terminal residue" evidence="7">
    <location>
        <position position="1"/>
    </location>
</feature>
<dbReference type="PANTHER" id="PTHR43381:SF5">
    <property type="entry name" value="TR-TYPE G DOMAIN-CONTAINING PROTEIN"/>
    <property type="match status" value="1"/>
</dbReference>
<dbReference type="EMBL" id="UINC01052418">
    <property type="protein sequence ID" value="SVB67730.1"/>
    <property type="molecule type" value="Genomic_DNA"/>
</dbReference>
<dbReference type="Pfam" id="PF00009">
    <property type="entry name" value="GTP_EFTU"/>
    <property type="match status" value="1"/>
</dbReference>
<dbReference type="Pfam" id="PF22042">
    <property type="entry name" value="EF-G_D2"/>
    <property type="match status" value="1"/>
</dbReference>
<dbReference type="GO" id="GO:0005525">
    <property type="term" value="F:GTP binding"/>
    <property type="evidence" value="ECO:0007669"/>
    <property type="project" value="UniProtKB-KW"/>
</dbReference>
<name>A0A382FXL2_9ZZZZ</name>
<dbReference type="SUPFAM" id="SSF52156">
    <property type="entry name" value="Initiation factor IF2/eIF5b, domain 3"/>
    <property type="match status" value="1"/>
</dbReference>
<dbReference type="Gene3D" id="3.40.50.10050">
    <property type="entry name" value="Translation initiation factor IF- 2, domain 3"/>
    <property type="match status" value="1"/>
</dbReference>
<keyword evidence="2" id="KW-0396">Initiation factor</keyword>
<dbReference type="InterPro" id="IPR009000">
    <property type="entry name" value="Transl_B-barrel_sf"/>
</dbReference>
<evidence type="ECO:0000256" key="3">
    <source>
        <dbReference type="ARBA" id="ARBA00022741"/>
    </source>
</evidence>
<dbReference type="InterPro" id="IPR023115">
    <property type="entry name" value="TIF_IF2_dom3"/>
</dbReference>
<evidence type="ECO:0000256" key="4">
    <source>
        <dbReference type="ARBA" id="ARBA00022917"/>
    </source>
</evidence>
<dbReference type="Pfam" id="PF04760">
    <property type="entry name" value="IF2_N"/>
    <property type="match status" value="1"/>
</dbReference>
<comment type="similarity">
    <text evidence="1">Belongs to the TRAFAC class translation factor GTPase superfamily. Classic translation factor GTPase family. IF-2 subfamily.</text>
</comment>
<dbReference type="GO" id="GO:0003924">
    <property type="term" value="F:GTPase activity"/>
    <property type="evidence" value="ECO:0007669"/>
    <property type="project" value="InterPro"/>
</dbReference>
<evidence type="ECO:0000259" key="6">
    <source>
        <dbReference type="PROSITE" id="PS51722"/>
    </source>
</evidence>
<dbReference type="GO" id="GO:0005737">
    <property type="term" value="C:cytoplasm"/>
    <property type="evidence" value="ECO:0007669"/>
    <property type="project" value="TreeGrafter"/>
</dbReference>
<keyword evidence="4" id="KW-0648">Protein biosynthesis</keyword>
<evidence type="ECO:0000313" key="7">
    <source>
        <dbReference type="EMBL" id="SVB67730.1"/>
    </source>
</evidence>
<dbReference type="PROSITE" id="PS51722">
    <property type="entry name" value="G_TR_2"/>
    <property type="match status" value="1"/>
</dbReference>
<dbReference type="NCBIfam" id="TIGR00487">
    <property type="entry name" value="IF-2"/>
    <property type="match status" value="1"/>
</dbReference>
<feature type="domain" description="Tr-type G" evidence="6">
    <location>
        <begin position="93"/>
        <end position="264"/>
    </location>
</feature>
<evidence type="ECO:0000256" key="5">
    <source>
        <dbReference type="ARBA" id="ARBA00023134"/>
    </source>
</evidence>
<dbReference type="SUPFAM" id="SSF50447">
    <property type="entry name" value="Translation proteins"/>
    <property type="match status" value="1"/>
</dbReference>
<dbReference type="InterPro" id="IPR005225">
    <property type="entry name" value="Small_GTP-bd"/>
</dbReference>
<dbReference type="GO" id="GO:0003743">
    <property type="term" value="F:translation initiation factor activity"/>
    <property type="evidence" value="ECO:0007669"/>
    <property type="project" value="UniProtKB-KW"/>
</dbReference>
<reference evidence="7" key="1">
    <citation type="submission" date="2018-05" db="EMBL/GenBank/DDBJ databases">
        <authorList>
            <person name="Lanie J.A."/>
            <person name="Ng W.-L."/>
            <person name="Kazmierczak K.M."/>
            <person name="Andrzejewski T.M."/>
            <person name="Davidsen T.M."/>
            <person name="Wayne K.J."/>
            <person name="Tettelin H."/>
            <person name="Glass J.I."/>
            <person name="Rusch D."/>
            <person name="Podicherti R."/>
            <person name="Tsui H.-C.T."/>
            <person name="Winkler M.E."/>
        </authorList>
    </citation>
    <scope>NUCLEOTIDE SEQUENCE</scope>
</reference>
<evidence type="ECO:0000256" key="2">
    <source>
        <dbReference type="ARBA" id="ARBA00022540"/>
    </source>
</evidence>
<keyword evidence="3" id="KW-0547">Nucleotide-binding</keyword>
<dbReference type="InterPro" id="IPR027417">
    <property type="entry name" value="P-loop_NTPase"/>
</dbReference>
<dbReference type="Gene3D" id="2.40.30.10">
    <property type="entry name" value="Translation factors"/>
    <property type="match status" value="1"/>
</dbReference>
<dbReference type="InterPro" id="IPR000178">
    <property type="entry name" value="TF_IF2_bacterial-like"/>
</dbReference>
<proteinExistence type="inferred from homology"/>
<dbReference type="InterPro" id="IPR036925">
    <property type="entry name" value="TIF_IF2_dom3_sf"/>
</dbReference>
<dbReference type="InterPro" id="IPR015760">
    <property type="entry name" value="TIF_IF2"/>
</dbReference>
<dbReference type="CDD" id="cd03702">
    <property type="entry name" value="IF2_mtIF2_II"/>
    <property type="match status" value="1"/>
</dbReference>
<dbReference type="SUPFAM" id="SSF52540">
    <property type="entry name" value="P-loop containing nucleoside triphosphate hydrolases"/>
    <property type="match status" value="1"/>
</dbReference>
<dbReference type="InterPro" id="IPR044145">
    <property type="entry name" value="IF2_II"/>
</dbReference>
<dbReference type="Gene3D" id="3.40.50.300">
    <property type="entry name" value="P-loop containing nucleotide triphosphate hydrolases"/>
    <property type="match status" value="1"/>
</dbReference>
<dbReference type="InterPro" id="IPR006847">
    <property type="entry name" value="IF2_N"/>
</dbReference>
<protein>
    <recommendedName>
        <fullName evidence="6">Tr-type G domain-containing protein</fullName>
    </recommendedName>
</protein>
<dbReference type="NCBIfam" id="TIGR00231">
    <property type="entry name" value="small_GTP"/>
    <property type="match status" value="1"/>
</dbReference>
<gene>
    <name evidence="7" type="ORF">METZ01_LOCUS220584</name>
</gene>
<organism evidence="7">
    <name type="scientific">marine metagenome</name>
    <dbReference type="NCBI Taxonomy" id="408172"/>
    <lineage>
        <taxon>unclassified sequences</taxon>
        <taxon>metagenomes</taxon>
        <taxon>ecological metagenomes</taxon>
    </lineage>
</organism>
<dbReference type="InterPro" id="IPR000795">
    <property type="entry name" value="T_Tr_GTP-bd_dom"/>
</dbReference>
<dbReference type="PANTHER" id="PTHR43381">
    <property type="entry name" value="TRANSLATION INITIATION FACTOR IF-2-RELATED"/>
    <property type="match status" value="1"/>
</dbReference>
<dbReference type="FunFam" id="3.40.50.300:FF:000019">
    <property type="entry name" value="Translation initiation factor IF-2"/>
    <property type="match status" value="1"/>
</dbReference>
<dbReference type="InterPro" id="IPR053905">
    <property type="entry name" value="EF-G-like_DII"/>
</dbReference>
<evidence type="ECO:0000256" key="1">
    <source>
        <dbReference type="ARBA" id="ARBA00007733"/>
    </source>
</evidence>
<dbReference type="Pfam" id="PF11987">
    <property type="entry name" value="IF-2"/>
    <property type="match status" value="1"/>
</dbReference>
<keyword evidence="5" id="KW-0342">GTP-binding</keyword>
<dbReference type="FunFam" id="2.40.30.10:FF:000054">
    <property type="entry name" value="Translation initiation factor IF-2"/>
    <property type="match status" value="1"/>
</dbReference>
<dbReference type="AlphaFoldDB" id="A0A382FXL2"/>
<accession>A0A382FXL2</accession>
<feature type="non-terminal residue" evidence="7">
    <location>
        <position position="511"/>
    </location>
</feature>
<sequence>HDEADFEEEVQSINVRDFMNVHELAEVLDVSPTDIISKCLELGIIATMNQRLEFDTISLIAEDYGYNAVLMEEDVQDSLVDEEEEEDHEKLKPRAPVVTIMGHVDHGKTSLLDYIRRENVVAGEAGGITQHIGAYEVFLEDSNRSVTFLDTPGHEAFTAMRARGAQVTDVVILIVAADDGVKPQTIEAIDHAKAAGVPMVVAINKIDKPNANSDVVKKELSEHEVLVEDWGGKVQSIPISAKTGEGVSDLLELLALETEVLELKANPDAPARGIVIESRLDKGHGPIATLLVQRGTLKPGDIFICGNNNGKVRALMNERGVRIKSAGPSQPVQVLGFQTVPQAGDGLAVVDDEKIAKKISGERDRIQREIDRQKIHTMSLDKLSADIREGASKLLPLVVKADVDGSIEALVDALSHIPSDEVKVDVVHQGVGIISESDVLLAAASNAVVVGFNVSINPNATLVAKNNGVDIRVYTVIYDAINEIRLALEGLLEPDIVEKPLGQAEVLKIFK</sequence>
<dbReference type="FunFam" id="3.40.50.10050:FF:000001">
    <property type="entry name" value="Translation initiation factor IF-2"/>
    <property type="match status" value="1"/>
</dbReference>